<dbReference type="Proteomes" id="UP000199548">
    <property type="component" value="Unassembled WGS sequence"/>
</dbReference>
<keyword evidence="3" id="KW-1185">Reference proteome</keyword>
<dbReference type="AlphaFoldDB" id="A0A1I3PTY4"/>
<evidence type="ECO:0000256" key="1">
    <source>
        <dbReference type="SAM" id="SignalP"/>
    </source>
</evidence>
<feature type="chain" id="PRO_5011526965" evidence="1">
    <location>
        <begin position="25"/>
        <end position="79"/>
    </location>
</feature>
<keyword evidence="1" id="KW-0732">Signal</keyword>
<proteinExistence type="predicted"/>
<dbReference type="EMBL" id="FOQU01000006">
    <property type="protein sequence ID" value="SFJ25023.1"/>
    <property type="molecule type" value="Genomic_DNA"/>
</dbReference>
<dbReference type="RefSeq" id="WP_091014980.1">
    <property type="nucleotide sequence ID" value="NZ_CP041743.1"/>
</dbReference>
<organism evidence="2 3">
    <name type="scientific">Paraburkholderia megapolitana</name>
    <dbReference type="NCBI Taxonomy" id="420953"/>
    <lineage>
        <taxon>Bacteria</taxon>
        <taxon>Pseudomonadati</taxon>
        <taxon>Pseudomonadota</taxon>
        <taxon>Betaproteobacteria</taxon>
        <taxon>Burkholderiales</taxon>
        <taxon>Burkholderiaceae</taxon>
        <taxon>Paraburkholderia</taxon>
    </lineage>
</organism>
<evidence type="ECO:0000313" key="2">
    <source>
        <dbReference type="EMBL" id="SFJ25023.1"/>
    </source>
</evidence>
<sequence>MNIKQLTMSLVLVSITGFAGVAMAAGGARGGAYPNASVATQGTAQATGSAANGQMSMAACPMMTNGTCPMMSPHPGSKS</sequence>
<feature type="signal peptide" evidence="1">
    <location>
        <begin position="1"/>
        <end position="24"/>
    </location>
</feature>
<protein>
    <submittedName>
        <fullName evidence="2">Uncharacterized protein</fullName>
    </submittedName>
</protein>
<gene>
    <name evidence="2" type="ORF">SAMN05192543_10678</name>
</gene>
<reference evidence="2 3" key="1">
    <citation type="submission" date="2016-10" db="EMBL/GenBank/DDBJ databases">
        <authorList>
            <person name="de Groot N.N."/>
        </authorList>
    </citation>
    <scope>NUCLEOTIDE SEQUENCE [LARGE SCALE GENOMIC DNA]</scope>
    <source>
        <strain evidence="2 3">LMG 23650</strain>
    </source>
</reference>
<accession>A0A1I3PTY4</accession>
<evidence type="ECO:0000313" key="3">
    <source>
        <dbReference type="Proteomes" id="UP000199548"/>
    </source>
</evidence>
<name>A0A1I3PTY4_9BURK</name>